<feature type="region of interest" description="Disordered" evidence="1">
    <location>
        <begin position="15"/>
        <end position="74"/>
    </location>
</feature>
<organism evidence="5">
    <name type="scientific">Rodentolepis nana</name>
    <name type="common">Dwarf tapeworm</name>
    <name type="synonym">Hymenolepis nana</name>
    <dbReference type="NCBI Taxonomy" id="102285"/>
    <lineage>
        <taxon>Eukaryota</taxon>
        <taxon>Metazoa</taxon>
        <taxon>Spiralia</taxon>
        <taxon>Lophotrochozoa</taxon>
        <taxon>Platyhelminthes</taxon>
        <taxon>Cestoda</taxon>
        <taxon>Eucestoda</taxon>
        <taxon>Cyclophyllidea</taxon>
        <taxon>Hymenolepididae</taxon>
        <taxon>Rodentolepis</taxon>
    </lineage>
</organism>
<sequence>MENLRSFKQIPSRSAYFKMDTVENPADRKTKKRRARPISTEGQRRKAKMRRRNAEGDDSSSSLPKRRGSRNVKEKTLEQLCEEFRIEDVEITYSTDDFENWTVQKLFNQYVEPLIVEKNPDAPREHIVQILDAKWKEFAIMNPYIPKGEEERGPSAVGRKG</sequence>
<protein>
    <submittedName>
        <fullName evidence="5">CHDNT domain-containing protein</fullName>
    </submittedName>
</protein>
<feature type="domain" description="CHD N-terminal" evidence="2">
    <location>
        <begin position="90"/>
        <end position="143"/>
    </location>
</feature>
<accession>A0A0R3TDZ9</accession>
<evidence type="ECO:0000256" key="1">
    <source>
        <dbReference type="SAM" id="MobiDB-lite"/>
    </source>
</evidence>
<gene>
    <name evidence="3" type="ORF">HNAJ_LOCUS5286</name>
</gene>
<name>A0A0R3TDZ9_RODNA</name>
<reference evidence="3 4" key="2">
    <citation type="submission" date="2018-11" db="EMBL/GenBank/DDBJ databases">
        <authorList>
            <consortium name="Pathogen Informatics"/>
        </authorList>
    </citation>
    <scope>NUCLEOTIDE SEQUENCE [LARGE SCALE GENOMIC DNA]</scope>
</reference>
<dbReference type="AlphaFoldDB" id="A0A0R3TDZ9"/>
<keyword evidence="4" id="KW-1185">Reference proteome</keyword>
<evidence type="ECO:0000313" key="5">
    <source>
        <dbReference type="WBParaSite" id="HNAJ_0000528801-mRNA-1"/>
    </source>
</evidence>
<dbReference type="Pfam" id="PF08073">
    <property type="entry name" value="CHDNT"/>
    <property type="match status" value="1"/>
</dbReference>
<dbReference type="Proteomes" id="UP000278807">
    <property type="component" value="Unassembled WGS sequence"/>
</dbReference>
<dbReference type="EMBL" id="UZAE01004366">
    <property type="protein sequence ID" value="VDO01146.1"/>
    <property type="molecule type" value="Genomic_DNA"/>
</dbReference>
<proteinExistence type="predicted"/>
<evidence type="ECO:0000313" key="3">
    <source>
        <dbReference type="EMBL" id="VDO01146.1"/>
    </source>
</evidence>
<dbReference type="InterPro" id="IPR012958">
    <property type="entry name" value="CHD_N"/>
</dbReference>
<dbReference type="STRING" id="102285.A0A0R3TDZ9"/>
<dbReference type="WBParaSite" id="HNAJ_0000528801-mRNA-1">
    <property type="protein sequence ID" value="HNAJ_0000528801-mRNA-1"/>
    <property type="gene ID" value="HNAJ_0000528801"/>
</dbReference>
<evidence type="ECO:0000259" key="2">
    <source>
        <dbReference type="Pfam" id="PF08073"/>
    </source>
</evidence>
<evidence type="ECO:0000313" key="4">
    <source>
        <dbReference type="Proteomes" id="UP000278807"/>
    </source>
</evidence>
<reference evidence="5" key="1">
    <citation type="submission" date="2017-02" db="UniProtKB">
        <authorList>
            <consortium name="WormBaseParasite"/>
        </authorList>
    </citation>
    <scope>IDENTIFICATION</scope>
</reference>
<dbReference type="OrthoDB" id="5857104at2759"/>